<reference evidence="4 5" key="1">
    <citation type="submission" date="2020-08" db="EMBL/GenBank/DDBJ databases">
        <title>Cohnella phylogeny.</title>
        <authorList>
            <person name="Dunlap C."/>
        </authorList>
    </citation>
    <scope>NUCLEOTIDE SEQUENCE [LARGE SCALE GENOMIC DNA]</scope>
    <source>
        <strain evidence="4 5">DSM 25241</strain>
    </source>
</reference>
<dbReference type="Gene3D" id="2.60.40.1220">
    <property type="match status" value="1"/>
</dbReference>
<proteinExistence type="predicted"/>
<evidence type="ECO:0000313" key="4">
    <source>
        <dbReference type="EMBL" id="MBB6638129.1"/>
    </source>
</evidence>
<protein>
    <submittedName>
        <fullName evidence="4">S-layer homology domain-containing protein</fullName>
    </submittedName>
</protein>
<evidence type="ECO:0000259" key="3">
    <source>
        <dbReference type="PROSITE" id="PS51272"/>
    </source>
</evidence>
<dbReference type="Pfam" id="PF13205">
    <property type="entry name" value="Big_5"/>
    <property type="match status" value="1"/>
</dbReference>
<accession>A0A841T578</accession>
<organism evidence="4 5">
    <name type="scientific">Cohnella thailandensis</name>
    <dbReference type="NCBI Taxonomy" id="557557"/>
    <lineage>
        <taxon>Bacteria</taxon>
        <taxon>Bacillati</taxon>
        <taxon>Bacillota</taxon>
        <taxon>Bacilli</taxon>
        <taxon>Bacillales</taxon>
        <taxon>Paenibacillaceae</taxon>
        <taxon>Cohnella</taxon>
    </lineage>
</organism>
<feature type="domain" description="SLH" evidence="3">
    <location>
        <begin position="104"/>
        <end position="167"/>
    </location>
</feature>
<evidence type="ECO:0000313" key="5">
    <source>
        <dbReference type="Proteomes" id="UP000535838"/>
    </source>
</evidence>
<keyword evidence="5" id="KW-1185">Reference proteome</keyword>
<dbReference type="InterPro" id="IPR013783">
    <property type="entry name" value="Ig-like_fold"/>
</dbReference>
<dbReference type="InterPro" id="IPR014755">
    <property type="entry name" value="Cu-Rt/internalin_Ig-like"/>
</dbReference>
<sequence length="939" mass="96992">MRDSSYKSSKQTTQQIPFQGGEKKVMKKSLSLLLALAMVFGLFASMASAADTELTTAQKLQQLVDKGVLKGKPDGLPHLEDNLSRAEFATIAIAIAGIAPSTSTSSAFKDVKVGQWWTSAIQAAYEAGLVNGVGNSLFSPKANVTVESVIKVAVAIAKLTPVEGATVAGTSAWAGPYVQAAIDANLPVPTNYKAPATRGQAIELAYAVFQGLQVKPLNDVKAVLNSDDTITVTGVTYGSDSVKVAIGNGTAVAATVKEDGSFTYTTPAQAAGTYTLTVTAYKGETSLASTTATVTVDGFEVSSVTVLNAKQIAVKFNKAVQEGVAVGGHKYGVGSANSYFSLANGATTYPTAIDLSDDKTTVTLTFAGGFKLSSYSEITVSSSLKSASGKAATAYKQAVLLDDTTAPTVSGVSYSGGAATVTFSEPLVDAGVVSINGAQKGTVSSTSAVYYTINRNSTAAGSNYGGDIKSITIYNLSADTNYTLNLVGGYDTAAVYSTTHAPNYFDYTATINVPSDNTAPTITSVTVEGDVITAKFSEAISVAGSVYQGSVDNVGVAGIVDPNDNTVATYTVGWRSGSFLNTTAIFKGYKDLVGNTGSNFSAAITLTLDTGNPTVASALYDGTYLAIKFNEALSTVDTTKTLTVKYTNSNNVVTYPNISLASATIGYDVNNDGDVTDSGENFYLRVAASLSNGTYSITVPSSSVYDKAASAHGNDSGTVSLTVSSSTTSGSVTVTVYTNGLSTDTAHYDGTLKNNQIKFDFKNKKLTTAALDKSKFLINGAPLPADANLYFLGDTNVVIAELPNGAIPVNGYRTIKVVNIVDENGNTLSSTLADVQQTVYMKENLKPVAQSVSVVSDTQIAVTFSETLGTLPSTLASGLTVKVNDVSVTITSWNVSDNVLYLNATSAPFSASKTTSVAVSGSSIVDTNGNTVADGTVTK</sequence>
<dbReference type="RefSeq" id="WP_185123332.1">
    <property type="nucleotide sequence ID" value="NZ_JACJVQ010000028.1"/>
</dbReference>
<dbReference type="AlphaFoldDB" id="A0A841T578"/>
<feature type="chain" id="PRO_5032346211" evidence="2">
    <location>
        <begin position="50"/>
        <end position="939"/>
    </location>
</feature>
<feature type="signal peptide" evidence="2">
    <location>
        <begin position="1"/>
        <end position="49"/>
    </location>
</feature>
<comment type="caution">
    <text evidence="4">The sequence shown here is derived from an EMBL/GenBank/DDBJ whole genome shotgun (WGS) entry which is preliminary data.</text>
</comment>
<dbReference type="Pfam" id="PF00395">
    <property type="entry name" value="SLH"/>
    <property type="match status" value="1"/>
</dbReference>
<evidence type="ECO:0000256" key="2">
    <source>
        <dbReference type="SAM" id="SignalP"/>
    </source>
</evidence>
<evidence type="ECO:0000256" key="1">
    <source>
        <dbReference type="ARBA" id="ARBA00022729"/>
    </source>
</evidence>
<dbReference type="Proteomes" id="UP000535838">
    <property type="component" value="Unassembled WGS sequence"/>
</dbReference>
<dbReference type="EMBL" id="JACJVQ010000028">
    <property type="protein sequence ID" value="MBB6638129.1"/>
    <property type="molecule type" value="Genomic_DNA"/>
</dbReference>
<dbReference type="Gene3D" id="2.60.40.10">
    <property type="entry name" value="Immunoglobulins"/>
    <property type="match status" value="1"/>
</dbReference>
<dbReference type="PROSITE" id="PS51272">
    <property type="entry name" value="SLH"/>
    <property type="match status" value="1"/>
</dbReference>
<keyword evidence="1 2" id="KW-0732">Signal</keyword>
<dbReference type="InterPro" id="IPR001119">
    <property type="entry name" value="SLH_dom"/>
</dbReference>
<name>A0A841T578_9BACL</name>
<dbReference type="InterPro" id="IPR032812">
    <property type="entry name" value="SbsA_Ig"/>
</dbReference>
<gene>
    <name evidence="4" type="ORF">H7B67_28700</name>
</gene>